<comment type="caution">
    <text evidence="2">The sequence shown here is derived from an EMBL/GenBank/DDBJ whole genome shotgun (WGS) entry which is preliminary data.</text>
</comment>
<keyword evidence="3" id="KW-1185">Reference proteome</keyword>
<name>A0A3L6PNR8_PANMI</name>
<accession>A0A3L6PNR8</accession>
<evidence type="ECO:0000313" key="2">
    <source>
        <dbReference type="EMBL" id="RLM60282.1"/>
    </source>
</evidence>
<dbReference type="AlphaFoldDB" id="A0A3L6PNR8"/>
<keyword evidence="1" id="KW-0732">Signal</keyword>
<dbReference type="EMBL" id="PQIB02000016">
    <property type="protein sequence ID" value="RLM60282.1"/>
    <property type="molecule type" value="Genomic_DNA"/>
</dbReference>
<dbReference type="Proteomes" id="UP000275267">
    <property type="component" value="Unassembled WGS sequence"/>
</dbReference>
<dbReference type="PANTHER" id="PTHR34838">
    <property type="entry name" value="OS08G0142100 PROTEIN-RELATED"/>
    <property type="match status" value="1"/>
</dbReference>
<gene>
    <name evidence="2" type="ORF">C2845_PM14G02280</name>
</gene>
<sequence>MTTVLAVSLAALFIARGDAAAACIKAPTMTWGDACLKACNTPALYNLCQETLLHAPDAAEATVYALAAARRAMDSYGATAARAERLLRGGGGGSPLPGVERAAYWHCIGYYTDATSRMAVAAGDLSAGCVVEHTRLEYAQSVFAVQHCAGVLTEFQDSPLAALNAADYDLTVLAYDLGALIVGKQL</sequence>
<dbReference type="PANTHER" id="PTHR34838:SF9">
    <property type="entry name" value="PECTINESTERASE INHIBITOR DOMAIN-CONTAINING PROTEIN"/>
    <property type="match status" value="1"/>
</dbReference>
<organism evidence="2 3">
    <name type="scientific">Panicum miliaceum</name>
    <name type="common">Proso millet</name>
    <name type="synonym">Broomcorn millet</name>
    <dbReference type="NCBI Taxonomy" id="4540"/>
    <lineage>
        <taxon>Eukaryota</taxon>
        <taxon>Viridiplantae</taxon>
        <taxon>Streptophyta</taxon>
        <taxon>Embryophyta</taxon>
        <taxon>Tracheophyta</taxon>
        <taxon>Spermatophyta</taxon>
        <taxon>Magnoliopsida</taxon>
        <taxon>Liliopsida</taxon>
        <taxon>Poales</taxon>
        <taxon>Poaceae</taxon>
        <taxon>PACMAD clade</taxon>
        <taxon>Panicoideae</taxon>
        <taxon>Panicodae</taxon>
        <taxon>Paniceae</taxon>
        <taxon>Panicinae</taxon>
        <taxon>Panicum</taxon>
        <taxon>Panicum sect. Panicum</taxon>
    </lineage>
</organism>
<evidence type="ECO:0008006" key="4">
    <source>
        <dbReference type="Google" id="ProtNLM"/>
    </source>
</evidence>
<dbReference type="InterPro" id="IPR035513">
    <property type="entry name" value="Invertase/methylesterase_inhib"/>
</dbReference>
<dbReference type="OrthoDB" id="610439at2759"/>
<reference evidence="3" key="1">
    <citation type="journal article" date="2019" name="Nat. Commun.">
        <title>The genome of broomcorn millet.</title>
        <authorList>
            <person name="Zou C."/>
            <person name="Miki D."/>
            <person name="Li D."/>
            <person name="Tang Q."/>
            <person name="Xiao L."/>
            <person name="Rajput S."/>
            <person name="Deng P."/>
            <person name="Jia W."/>
            <person name="Huang R."/>
            <person name="Zhang M."/>
            <person name="Sun Y."/>
            <person name="Hu J."/>
            <person name="Fu X."/>
            <person name="Schnable P.S."/>
            <person name="Li F."/>
            <person name="Zhang H."/>
            <person name="Feng B."/>
            <person name="Zhu X."/>
            <person name="Liu R."/>
            <person name="Schnable J.C."/>
            <person name="Zhu J.-K."/>
            <person name="Zhang H."/>
        </authorList>
    </citation>
    <scope>NUCLEOTIDE SEQUENCE [LARGE SCALE GENOMIC DNA]</scope>
</reference>
<dbReference type="Gene3D" id="1.20.140.40">
    <property type="entry name" value="Invertase/pectin methylesterase inhibitor family protein"/>
    <property type="match status" value="1"/>
</dbReference>
<dbReference type="SUPFAM" id="SSF101148">
    <property type="entry name" value="Plant invertase/pectin methylesterase inhibitor"/>
    <property type="match status" value="1"/>
</dbReference>
<feature type="chain" id="PRO_5017961821" description="Pectinesterase inhibitor domain-containing protein" evidence="1">
    <location>
        <begin position="22"/>
        <end position="186"/>
    </location>
</feature>
<evidence type="ECO:0000256" key="1">
    <source>
        <dbReference type="SAM" id="SignalP"/>
    </source>
</evidence>
<proteinExistence type="predicted"/>
<evidence type="ECO:0000313" key="3">
    <source>
        <dbReference type="Proteomes" id="UP000275267"/>
    </source>
</evidence>
<protein>
    <recommendedName>
        <fullName evidence="4">Pectinesterase inhibitor domain-containing protein</fullName>
    </recommendedName>
</protein>
<feature type="signal peptide" evidence="1">
    <location>
        <begin position="1"/>
        <end position="21"/>
    </location>
</feature>